<keyword evidence="2" id="KW-1185">Reference proteome</keyword>
<sequence length="286" mass="32966">MESNSREPQLPSAPIAAEGPSVPPSLERSMSVNEAIEEIRRRTRLIECAIALLLYHRGVDDAPTRELSYSFKLWIHNNEIFEESLVDRYLDAVDLIHLSTFLRRMEYLQRLLPDPLDDDPPSSPACYDLRGSQDVVDSLLRIGQAMRTELPSHYLVRKIRKVLNGKEGDFMNMISLSDISQEIRGTRMRLRPGELESLTSQISEQYRVVFATLVLIYKPIRIFGLMEEGISDDKLPITEEFLFEGLKRRGWTPQGARQFVFAQNMILDRLEDIAYEMKQKSSETVM</sequence>
<proteinExistence type="predicted"/>
<dbReference type="Proteomes" id="UP001153332">
    <property type="component" value="Unassembled WGS sequence"/>
</dbReference>
<gene>
    <name evidence="1" type="ORF">O1611_g5100</name>
</gene>
<evidence type="ECO:0000313" key="1">
    <source>
        <dbReference type="EMBL" id="KAJ8128535.1"/>
    </source>
</evidence>
<comment type="caution">
    <text evidence="1">The sequence shown here is derived from an EMBL/GenBank/DDBJ whole genome shotgun (WGS) entry which is preliminary data.</text>
</comment>
<evidence type="ECO:0000313" key="2">
    <source>
        <dbReference type="Proteomes" id="UP001153332"/>
    </source>
</evidence>
<reference evidence="1" key="1">
    <citation type="submission" date="2022-12" db="EMBL/GenBank/DDBJ databases">
        <title>Genome Sequence of Lasiodiplodia mahajangana.</title>
        <authorList>
            <person name="Buettner E."/>
        </authorList>
    </citation>
    <scope>NUCLEOTIDE SEQUENCE</scope>
    <source>
        <strain evidence="1">VT137</strain>
    </source>
</reference>
<organism evidence="1 2">
    <name type="scientific">Lasiodiplodia mahajangana</name>
    <dbReference type="NCBI Taxonomy" id="1108764"/>
    <lineage>
        <taxon>Eukaryota</taxon>
        <taxon>Fungi</taxon>
        <taxon>Dikarya</taxon>
        <taxon>Ascomycota</taxon>
        <taxon>Pezizomycotina</taxon>
        <taxon>Dothideomycetes</taxon>
        <taxon>Dothideomycetes incertae sedis</taxon>
        <taxon>Botryosphaeriales</taxon>
        <taxon>Botryosphaeriaceae</taxon>
        <taxon>Lasiodiplodia</taxon>
    </lineage>
</organism>
<protein>
    <submittedName>
        <fullName evidence="1">Uncharacterized protein</fullName>
    </submittedName>
</protein>
<name>A0ACC2JM32_9PEZI</name>
<dbReference type="EMBL" id="JAPUUL010001037">
    <property type="protein sequence ID" value="KAJ8128535.1"/>
    <property type="molecule type" value="Genomic_DNA"/>
</dbReference>
<accession>A0ACC2JM32</accession>